<dbReference type="Proteomes" id="UP001163321">
    <property type="component" value="Chromosome 1"/>
</dbReference>
<evidence type="ECO:0000313" key="1">
    <source>
        <dbReference type="EMBL" id="KAI9921461.1"/>
    </source>
</evidence>
<keyword evidence="2" id="KW-1185">Reference proteome</keyword>
<reference evidence="1 2" key="1">
    <citation type="journal article" date="2022" name="bioRxiv">
        <title>The genome of the oomycete Peronosclerospora sorghi, a cosmopolitan pathogen of maize and sorghum, is inflated with dispersed pseudogenes.</title>
        <authorList>
            <person name="Fletcher K."/>
            <person name="Martin F."/>
            <person name="Isakeit T."/>
            <person name="Cavanaugh K."/>
            <person name="Magill C."/>
            <person name="Michelmore R."/>
        </authorList>
    </citation>
    <scope>NUCLEOTIDE SEQUENCE [LARGE SCALE GENOMIC DNA]</scope>
    <source>
        <strain evidence="1">P6</strain>
    </source>
</reference>
<organism evidence="1 2">
    <name type="scientific">Peronosclerospora sorghi</name>
    <dbReference type="NCBI Taxonomy" id="230839"/>
    <lineage>
        <taxon>Eukaryota</taxon>
        <taxon>Sar</taxon>
        <taxon>Stramenopiles</taxon>
        <taxon>Oomycota</taxon>
        <taxon>Peronosporomycetes</taxon>
        <taxon>Peronosporales</taxon>
        <taxon>Peronosporaceae</taxon>
        <taxon>Peronosclerospora</taxon>
    </lineage>
</organism>
<sequence length="514" mass="54170">MHSSTDETEPEPDVVSSMVVDDLLTTEPKSGLPAAYGGPEKETEEPASLLARDERDLTKTQASPWTSAAMNVEVKDPSPIKKVSIAPAFEELVDQAEKVDAEQESSVEQPVEEIISPCIAAPEQVQAASGSTSVVGIASPTLPVEGLTVEEVTIAEKPAGIATPASKRLITVEEVTISKKLAVDATPASSVDDIVVRQKEEVTPVAASSPRTIAHAEGDTPSAWNMKPDQKQDTHDVEASFKNSSVASQVVKPAVLAAAVEDTEELMGNGEVLAGIASSCTVVSPEETLEDVNPWMEATMQKQGASVTTATPQPLEETPESVVETPDTAVAASIEPVPDALIEKYAPPTNAWNSSPVQERDVNGSSVSVKSTKQQTTVMVKKRMAPGAVVTEAEELSPTATSAWLEQEIKVDVAEVMVEKVETIQEIPTAEHDVDANEKNSRVAVKQVVTATSAVEGAKIDKKAIANAFDGVAKYRVDSITNIKMVPSREATAFKSAVTPEECGACGIGGCILQ</sequence>
<gene>
    <name evidence="1" type="ORF">PsorP6_000307</name>
</gene>
<accession>A0ACC0WT71</accession>
<comment type="caution">
    <text evidence="1">The sequence shown here is derived from an EMBL/GenBank/DDBJ whole genome shotgun (WGS) entry which is preliminary data.</text>
</comment>
<proteinExistence type="predicted"/>
<dbReference type="EMBL" id="CM047580">
    <property type="protein sequence ID" value="KAI9921461.1"/>
    <property type="molecule type" value="Genomic_DNA"/>
</dbReference>
<protein>
    <submittedName>
        <fullName evidence="1">Uncharacterized protein</fullName>
    </submittedName>
</protein>
<evidence type="ECO:0000313" key="2">
    <source>
        <dbReference type="Proteomes" id="UP001163321"/>
    </source>
</evidence>
<name>A0ACC0WT71_9STRA</name>